<accession>A0A7S0X380</accession>
<organism evidence="20">
    <name type="scientific">Mantoniella antarctica</name>
    <dbReference type="NCBI Taxonomy" id="81844"/>
    <lineage>
        <taxon>Eukaryota</taxon>
        <taxon>Viridiplantae</taxon>
        <taxon>Chlorophyta</taxon>
        <taxon>Mamiellophyceae</taxon>
        <taxon>Mamiellales</taxon>
        <taxon>Mamiellaceae</taxon>
        <taxon>Mantoniella</taxon>
    </lineage>
</organism>
<name>A0A7S0X380_9CHLO</name>
<evidence type="ECO:0000256" key="1">
    <source>
        <dbReference type="ARBA" id="ARBA00004702"/>
    </source>
</evidence>
<dbReference type="InterPro" id="IPR036249">
    <property type="entry name" value="Thioredoxin-like_sf"/>
</dbReference>
<dbReference type="InterPro" id="IPR034334">
    <property type="entry name" value="PGES2"/>
</dbReference>
<evidence type="ECO:0000256" key="2">
    <source>
        <dbReference type="ARBA" id="ARBA00007409"/>
    </source>
</evidence>
<dbReference type="GO" id="GO:0012505">
    <property type="term" value="C:endomembrane system"/>
    <property type="evidence" value="ECO:0007669"/>
    <property type="project" value="UniProtKB-SubCell"/>
</dbReference>
<evidence type="ECO:0000256" key="18">
    <source>
        <dbReference type="ARBA" id="ARBA00037847"/>
    </source>
</evidence>
<evidence type="ECO:0000256" key="9">
    <source>
        <dbReference type="ARBA" id="ARBA00022832"/>
    </source>
</evidence>
<dbReference type="SFLD" id="SFLDG01203">
    <property type="entry name" value="Prostaglandin_E_synthase_like1"/>
    <property type="match status" value="1"/>
</dbReference>
<dbReference type="PROSITE" id="PS50404">
    <property type="entry name" value="GST_NTER"/>
    <property type="match status" value="1"/>
</dbReference>
<dbReference type="SUPFAM" id="SSF52833">
    <property type="entry name" value="Thioredoxin-like"/>
    <property type="match status" value="1"/>
</dbReference>
<dbReference type="AlphaFoldDB" id="A0A7S0X380"/>
<keyword evidence="10" id="KW-1133">Transmembrane helix</keyword>
<comment type="catalytic activity">
    <reaction evidence="15">
        <text>prostaglandin H2 = (12S)-hydroxy-(5Z,8E,10E)-heptadecatrienoate + malonaldehyde</text>
        <dbReference type="Rhea" id="RHEA:48644"/>
        <dbReference type="ChEBI" id="CHEBI:57405"/>
        <dbReference type="ChEBI" id="CHEBI:90694"/>
        <dbReference type="ChEBI" id="CHEBI:566274"/>
    </reaction>
    <physiologicalReaction direction="left-to-right" evidence="15">
        <dbReference type="Rhea" id="RHEA:48645"/>
    </physiologicalReaction>
</comment>
<evidence type="ECO:0000256" key="8">
    <source>
        <dbReference type="ARBA" id="ARBA00022692"/>
    </source>
</evidence>
<keyword evidence="5" id="KW-0644">Prostaglandin metabolism</keyword>
<dbReference type="Gene3D" id="3.40.30.10">
    <property type="entry name" value="Glutaredoxin"/>
    <property type="match status" value="1"/>
</dbReference>
<comment type="catalytic activity">
    <reaction evidence="16">
        <text>prostaglandin H2 = prostaglandin E2</text>
        <dbReference type="Rhea" id="RHEA:12893"/>
        <dbReference type="ChEBI" id="CHEBI:57405"/>
        <dbReference type="ChEBI" id="CHEBI:606564"/>
        <dbReference type="EC" id="5.3.99.3"/>
    </reaction>
    <physiologicalReaction direction="left-to-right" evidence="16">
        <dbReference type="Rhea" id="RHEA:12894"/>
    </physiologicalReaction>
</comment>
<dbReference type="SFLD" id="SFLDS00019">
    <property type="entry name" value="Glutathione_Transferase_(cytos"/>
    <property type="match status" value="1"/>
</dbReference>
<dbReference type="InterPro" id="IPR036282">
    <property type="entry name" value="Glutathione-S-Trfase_C_sf"/>
</dbReference>
<evidence type="ECO:0000259" key="19">
    <source>
        <dbReference type="PROSITE" id="PS50404"/>
    </source>
</evidence>
<evidence type="ECO:0000256" key="11">
    <source>
        <dbReference type="ARBA" id="ARBA00023098"/>
    </source>
</evidence>
<dbReference type="PANTHER" id="PTHR12782">
    <property type="entry name" value="MICROSOMAL PROSTAGLANDIN E SYNTHASE-2"/>
    <property type="match status" value="1"/>
</dbReference>
<dbReference type="UniPathway" id="UPA00662"/>
<dbReference type="SFLD" id="SFLDG01182">
    <property type="entry name" value="Prostaglandin_E_synthase_like"/>
    <property type="match status" value="1"/>
</dbReference>
<dbReference type="PANTHER" id="PTHR12782:SF5">
    <property type="entry name" value="PROSTAGLANDIN E SYNTHASE 2"/>
    <property type="match status" value="1"/>
</dbReference>
<dbReference type="InterPro" id="IPR034335">
    <property type="entry name" value="PGES2_C"/>
</dbReference>
<keyword evidence="6" id="KW-0444">Lipid biosynthesis</keyword>
<keyword evidence="11" id="KW-0443">Lipid metabolism</keyword>
<comment type="subcellular location">
    <subcellularLocation>
        <location evidence="18">Endomembrane system</location>
        <topology evidence="18">Single-pass membrane protein</topology>
    </subcellularLocation>
</comment>
<protein>
    <recommendedName>
        <fullName evidence="4">Prostaglandin E synthase 2</fullName>
        <ecNumber evidence="3">5.3.99.3</ecNumber>
    </recommendedName>
    <alternativeName>
        <fullName evidence="17">Microsomal prostaglandin E synthase 2</fullName>
    </alternativeName>
</protein>
<dbReference type="GO" id="GO:0005739">
    <property type="term" value="C:mitochondrion"/>
    <property type="evidence" value="ECO:0007669"/>
    <property type="project" value="TreeGrafter"/>
</dbReference>
<reference evidence="20" key="1">
    <citation type="submission" date="2021-01" db="EMBL/GenBank/DDBJ databases">
        <authorList>
            <person name="Corre E."/>
            <person name="Pelletier E."/>
            <person name="Niang G."/>
            <person name="Scheremetjew M."/>
            <person name="Finn R."/>
            <person name="Kale V."/>
            <person name="Holt S."/>
            <person name="Cochrane G."/>
            <person name="Meng A."/>
            <person name="Brown T."/>
            <person name="Cohen L."/>
        </authorList>
    </citation>
    <scope>NUCLEOTIDE SEQUENCE</scope>
    <source>
        <strain evidence="20">SL-175</strain>
    </source>
</reference>
<evidence type="ECO:0000256" key="7">
    <source>
        <dbReference type="ARBA" id="ARBA00022585"/>
    </source>
</evidence>
<dbReference type="GO" id="GO:0001516">
    <property type="term" value="P:prostaglandin biosynthetic process"/>
    <property type="evidence" value="ECO:0007669"/>
    <property type="project" value="UniProtKB-UniPathway"/>
</dbReference>
<sequence length="339" mass="36859">MHSTARTLGRRIVASAPRALVAVEAPGAAAGGGALTRGFARGYAASSCAAAPHRPFAARAATAGSLFAASAAFVTAAHLADRDGLPQTKAADPKVKLPFESVTLYQYDVCPFCNKVKAMLDFHGIPYDVVEVNPLTKSEIKFSEYKKVPVLVIDGEQLNDSSHIIATLNEKMCGAEGKGMRKGAEAEKEVKWGEWVDTRFVHVVTPNIYRTMGEAWRSFDYITERGNFGFFTRYLVRVSGAVSMYLISQNVLKKRHGIVDERAALYACLEDWMDNAVGKGAFCGGNAPNTADIAVFGVLRAVKTFETFVDAMEHTNVGPWYKRMEKEVGCATRTDAVEN</sequence>
<evidence type="ECO:0000256" key="5">
    <source>
        <dbReference type="ARBA" id="ARBA00022501"/>
    </source>
</evidence>
<evidence type="ECO:0000256" key="15">
    <source>
        <dbReference type="ARBA" id="ARBA00023930"/>
    </source>
</evidence>
<dbReference type="GO" id="GO:0050220">
    <property type="term" value="F:prostaglandin-E synthase activity"/>
    <property type="evidence" value="ECO:0007669"/>
    <property type="project" value="UniProtKB-EC"/>
</dbReference>
<keyword evidence="7" id="KW-0643">Prostaglandin biosynthesis</keyword>
<evidence type="ECO:0000256" key="16">
    <source>
        <dbReference type="ARBA" id="ARBA00023931"/>
    </source>
</evidence>
<dbReference type="InterPro" id="IPR011767">
    <property type="entry name" value="GLR_AS"/>
</dbReference>
<dbReference type="Pfam" id="PF13417">
    <property type="entry name" value="GST_N_3"/>
    <property type="match status" value="1"/>
</dbReference>
<keyword evidence="9" id="KW-0276">Fatty acid metabolism</keyword>
<evidence type="ECO:0000313" key="20">
    <source>
        <dbReference type="EMBL" id="CAD8699186.1"/>
    </source>
</evidence>
<evidence type="ECO:0000256" key="12">
    <source>
        <dbReference type="ARBA" id="ARBA00023136"/>
    </source>
</evidence>
<evidence type="ECO:0000256" key="14">
    <source>
        <dbReference type="ARBA" id="ARBA00023235"/>
    </source>
</evidence>
<dbReference type="SUPFAM" id="SSF47616">
    <property type="entry name" value="GST C-terminal domain-like"/>
    <property type="match status" value="1"/>
</dbReference>
<dbReference type="InterPro" id="IPR004045">
    <property type="entry name" value="Glutathione_S-Trfase_N"/>
</dbReference>
<keyword evidence="8" id="KW-0812">Transmembrane</keyword>
<proteinExistence type="inferred from homology"/>
<dbReference type="PROSITE" id="PS00195">
    <property type="entry name" value="GLUTAREDOXIN_1"/>
    <property type="match status" value="1"/>
</dbReference>
<evidence type="ECO:0000256" key="4">
    <source>
        <dbReference type="ARBA" id="ARBA00019474"/>
    </source>
</evidence>
<evidence type="ECO:0000256" key="13">
    <source>
        <dbReference type="ARBA" id="ARBA00023160"/>
    </source>
</evidence>
<evidence type="ECO:0000256" key="6">
    <source>
        <dbReference type="ARBA" id="ARBA00022516"/>
    </source>
</evidence>
<keyword evidence="14" id="KW-0413">Isomerase</keyword>
<evidence type="ECO:0000256" key="10">
    <source>
        <dbReference type="ARBA" id="ARBA00022989"/>
    </source>
</evidence>
<dbReference type="EMBL" id="HBFC01003506">
    <property type="protein sequence ID" value="CAD8699186.1"/>
    <property type="molecule type" value="Transcribed_RNA"/>
</dbReference>
<dbReference type="InterPro" id="IPR040079">
    <property type="entry name" value="Glutathione_S-Trfase"/>
</dbReference>
<dbReference type="EC" id="5.3.99.3" evidence="3"/>
<keyword evidence="13" id="KW-0275">Fatty acid biosynthesis</keyword>
<dbReference type="CDD" id="cd03197">
    <property type="entry name" value="GST_C_mPGES2"/>
    <property type="match status" value="1"/>
</dbReference>
<gene>
    <name evidence="20" type="ORF">MANT1106_LOCUS1867</name>
</gene>
<evidence type="ECO:0000256" key="17">
    <source>
        <dbReference type="ARBA" id="ARBA00031041"/>
    </source>
</evidence>
<comment type="pathway">
    <text evidence="1">Lipid metabolism; prostaglandin biosynthesis.</text>
</comment>
<dbReference type="Gene3D" id="1.20.1050.10">
    <property type="match status" value="1"/>
</dbReference>
<comment type="similarity">
    <text evidence="2">Belongs to the GST superfamily.</text>
</comment>
<feature type="domain" description="GST N-terminal" evidence="19">
    <location>
        <begin position="100"/>
        <end position="176"/>
    </location>
</feature>
<keyword evidence="12" id="KW-0472">Membrane</keyword>
<dbReference type="PROSITE" id="PS51354">
    <property type="entry name" value="GLUTAREDOXIN_2"/>
    <property type="match status" value="1"/>
</dbReference>
<evidence type="ECO:0000256" key="3">
    <source>
        <dbReference type="ARBA" id="ARBA00012203"/>
    </source>
</evidence>